<dbReference type="VEuPathDB" id="FungiDB:AeMF1_012631"/>
<feature type="compositionally biased region" description="Basic and acidic residues" evidence="1">
    <location>
        <begin position="51"/>
        <end position="76"/>
    </location>
</feature>
<organism evidence="2 3">
    <name type="scientific">Aphanomyces euteiches</name>
    <dbReference type="NCBI Taxonomy" id="100861"/>
    <lineage>
        <taxon>Eukaryota</taxon>
        <taxon>Sar</taxon>
        <taxon>Stramenopiles</taxon>
        <taxon>Oomycota</taxon>
        <taxon>Saprolegniomycetes</taxon>
        <taxon>Saprolegniales</taxon>
        <taxon>Verrucalvaceae</taxon>
        <taxon>Aphanomyces</taxon>
    </lineage>
</organism>
<evidence type="ECO:0000313" key="3">
    <source>
        <dbReference type="Proteomes" id="UP000481153"/>
    </source>
</evidence>
<dbReference type="Proteomes" id="UP000481153">
    <property type="component" value="Unassembled WGS sequence"/>
</dbReference>
<evidence type="ECO:0000256" key="1">
    <source>
        <dbReference type="SAM" id="MobiDB-lite"/>
    </source>
</evidence>
<evidence type="ECO:0000313" key="2">
    <source>
        <dbReference type="EMBL" id="KAF0735856.1"/>
    </source>
</evidence>
<sequence length="212" mass="24640">MDPEWMERNKDFDDPFLVDDDELRAAKKKVDQMEEKMISIKKIKNTKAQRKRIEAETMAESKRRAEEMEEQRRSGHDIQNPPYDPQRGPEECRYPTILSLEVDGHILQKADAKHLLNVSDPHDVTYPQDANYHHDVKCLQDARDPHEENDLHDAKGPQDAINPQDVNDPQDETSRCRDDDPRHVEDLGADRQCEKPDMTHHLVVALSFSQVT</sequence>
<feature type="region of interest" description="Disordered" evidence="1">
    <location>
        <begin position="144"/>
        <end position="192"/>
    </location>
</feature>
<dbReference type="EMBL" id="VJMJ01000093">
    <property type="protein sequence ID" value="KAF0735856.1"/>
    <property type="molecule type" value="Genomic_DNA"/>
</dbReference>
<accession>A0A6G0X757</accession>
<feature type="compositionally biased region" description="Basic and acidic residues" evidence="1">
    <location>
        <begin position="172"/>
        <end position="192"/>
    </location>
</feature>
<feature type="region of interest" description="Disordered" evidence="1">
    <location>
        <begin position="46"/>
        <end position="91"/>
    </location>
</feature>
<proteinExistence type="predicted"/>
<dbReference type="AlphaFoldDB" id="A0A6G0X757"/>
<reference evidence="2 3" key="1">
    <citation type="submission" date="2019-07" db="EMBL/GenBank/DDBJ databases">
        <title>Genomics analysis of Aphanomyces spp. identifies a new class of oomycete effector associated with host adaptation.</title>
        <authorList>
            <person name="Gaulin E."/>
        </authorList>
    </citation>
    <scope>NUCLEOTIDE SEQUENCE [LARGE SCALE GENOMIC DNA]</scope>
    <source>
        <strain evidence="2 3">ATCC 201684</strain>
    </source>
</reference>
<name>A0A6G0X757_9STRA</name>
<feature type="compositionally biased region" description="Basic and acidic residues" evidence="1">
    <location>
        <begin position="144"/>
        <end position="156"/>
    </location>
</feature>
<protein>
    <submittedName>
        <fullName evidence="2">Uncharacterized protein</fullName>
    </submittedName>
</protein>
<keyword evidence="3" id="KW-1185">Reference proteome</keyword>
<gene>
    <name evidence="2" type="ORF">Ae201684_007860</name>
</gene>
<comment type="caution">
    <text evidence="2">The sequence shown here is derived from an EMBL/GenBank/DDBJ whole genome shotgun (WGS) entry which is preliminary data.</text>
</comment>